<keyword evidence="4" id="KW-1185">Reference proteome</keyword>
<reference evidence="3 4" key="1">
    <citation type="journal article" date="2007" name="Int. J. Syst. Evol. Microbiol.">
        <title>Description of Pelomonas aquatica sp. nov. and Pelomonas puraquae sp. nov., isolated from industrial and haemodialysis water.</title>
        <authorList>
            <person name="Gomila M."/>
            <person name="Bowien B."/>
            <person name="Falsen E."/>
            <person name="Moore E.R."/>
            <person name="Lalucat J."/>
        </authorList>
    </citation>
    <scope>NUCLEOTIDE SEQUENCE [LARGE SCALE GENOMIC DNA]</scope>
    <source>
        <strain evidence="3 4">CCUG 52769</strain>
    </source>
</reference>
<dbReference type="RefSeq" id="WP_088485051.1">
    <property type="nucleotide sequence ID" value="NZ_NISI01000010.1"/>
</dbReference>
<accession>A0A254N1F2</accession>
<evidence type="ECO:0000256" key="2">
    <source>
        <dbReference type="SAM" id="SignalP"/>
    </source>
</evidence>
<proteinExistence type="predicted"/>
<organism evidence="3 4">
    <name type="scientific">Roseateles puraquae</name>
    <dbReference type="NCBI Taxonomy" id="431059"/>
    <lineage>
        <taxon>Bacteria</taxon>
        <taxon>Pseudomonadati</taxon>
        <taxon>Pseudomonadota</taxon>
        <taxon>Betaproteobacteria</taxon>
        <taxon>Burkholderiales</taxon>
        <taxon>Sphaerotilaceae</taxon>
        <taxon>Roseateles</taxon>
    </lineage>
</organism>
<name>A0A254N1F2_9BURK</name>
<gene>
    <name evidence="3" type="ORF">CDO81_20235</name>
</gene>
<sequence length="116" mass="12674">MRRIFMYVLLIVGLLQFNWAAAAAYCAHETGAAAEHFGHHEHKHSTSDQAKPAKESKATNLAHADCEMCHFGSSAPSFEVLIALSNPSSQTVLAEPMEHASHIPSLPDRPDRSRLA</sequence>
<evidence type="ECO:0000256" key="1">
    <source>
        <dbReference type="SAM" id="MobiDB-lite"/>
    </source>
</evidence>
<keyword evidence="2" id="KW-0732">Signal</keyword>
<protein>
    <submittedName>
        <fullName evidence="3">Cobalt-zinc-cadmium resistance protein</fullName>
    </submittedName>
</protein>
<dbReference type="EMBL" id="NISI01000010">
    <property type="protein sequence ID" value="OWR02076.1"/>
    <property type="molecule type" value="Genomic_DNA"/>
</dbReference>
<feature type="chain" id="PRO_5013372834" evidence="2">
    <location>
        <begin position="23"/>
        <end position="116"/>
    </location>
</feature>
<dbReference type="AlphaFoldDB" id="A0A254N1F2"/>
<comment type="caution">
    <text evidence="3">The sequence shown here is derived from an EMBL/GenBank/DDBJ whole genome shotgun (WGS) entry which is preliminary data.</text>
</comment>
<evidence type="ECO:0000313" key="3">
    <source>
        <dbReference type="EMBL" id="OWR02076.1"/>
    </source>
</evidence>
<feature type="region of interest" description="Disordered" evidence="1">
    <location>
        <begin position="93"/>
        <end position="116"/>
    </location>
</feature>
<dbReference type="OrthoDB" id="6717343at2"/>
<feature type="region of interest" description="Disordered" evidence="1">
    <location>
        <begin position="36"/>
        <end position="57"/>
    </location>
</feature>
<feature type="signal peptide" evidence="2">
    <location>
        <begin position="1"/>
        <end position="22"/>
    </location>
</feature>
<dbReference type="Proteomes" id="UP000197446">
    <property type="component" value="Unassembled WGS sequence"/>
</dbReference>
<evidence type="ECO:0000313" key="4">
    <source>
        <dbReference type="Proteomes" id="UP000197446"/>
    </source>
</evidence>